<feature type="signal peptide" evidence="2">
    <location>
        <begin position="1"/>
        <end position="21"/>
    </location>
</feature>
<evidence type="ECO:0000256" key="2">
    <source>
        <dbReference type="SAM" id="SignalP"/>
    </source>
</evidence>
<organism evidence="4 5">
    <name type="scientific">Eisenbergiella tayi</name>
    <dbReference type="NCBI Taxonomy" id="1432052"/>
    <lineage>
        <taxon>Bacteria</taxon>
        <taxon>Bacillati</taxon>
        <taxon>Bacillota</taxon>
        <taxon>Clostridia</taxon>
        <taxon>Lachnospirales</taxon>
        <taxon>Lachnospiraceae</taxon>
        <taxon>Eisenbergiella</taxon>
    </lineage>
</organism>
<protein>
    <submittedName>
        <fullName evidence="4">Bacterial extracellular solute-binding protein</fullName>
    </submittedName>
</protein>
<dbReference type="PROSITE" id="PS51257">
    <property type="entry name" value="PROKAR_LIPOPROTEIN"/>
    <property type="match status" value="1"/>
</dbReference>
<dbReference type="EMBL" id="MCGH01000002">
    <property type="protein sequence ID" value="ODM07174.1"/>
    <property type="molecule type" value="Genomic_DNA"/>
</dbReference>
<reference evidence="4 5" key="1">
    <citation type="submission" date="2016-07" db="EMBL/GenBank/DDBJ databases">
        <title>Characterization of isolates of Eisenbergiella tayi derived from blood cultures, using whole genome sequencing.</title>
        <authorList>
            <person name="Burdz T."/>
            <person name="Wiebe D."/>
            <person name="Huynh C."/>
            <person name="Bernard K."/>
        </authorList>
    </citation>
    <scope>NUCLEOTIDE SEQUENCE [LARGE SCALE GENOMIC DNA]</scope>
    <source>
        <strain evidence="4 5">NML 110608</strain>
    </source>
</reference>
<feature type="region of interest" description="Disordered" evidence="1">
    <location>
        <begin position="31"/>
        <end position="56"/>
    </location>
</feature>
<feature type="domain" description="DUF3502" evidence="3">
    <location>
        <begin position="474"/>
        <end position="542"/>
    </location>
</feature>
<dbReference type="InterPro" id="IPR022627">
    <property type="entry name" value="DUF3502"/>
</dbReference>
<dbReference type="PANTHER" id="PTHR43649:SF17">
    <property type="entry name" value="ABC TRANSPORTER SOLUTE BINDING PROTEIN-SUGAR TRANSPORT"/>
    <property type="match status" value="1"/>
</dbReference>
<dbReference type="SUPFAM" id="SSF53850">
    <property type="entry name" value="Periplasmic binding protein-like II"/>
    <property type="match status" value="1"/>
</dbReference>
<keyword evidence="2" id="KW-0732">Signal</keyword>
<dbReference type="AlphaFoldDB" id="A0A1E3AEN0"/>
<evidence type="ECO:0000313" key="5">
    <source>
        <dbReference type="Proteomes" id="UP000094067"/>
    </source>
</evidence>
<dbReference type="PATRIC" id="fig|1432052.4.peg.3415"/>
<name>A0A1E3AEN0_9FIRM</name>
<gene>
    <name evidence="4" type="ORF">BEI61_03064</name>
</gene>
<evidence type="ECO:0000256" key="1">
    <source>
        <dbReference type="SAM" id="MobiDB-lite"/>
    </source>
</evidence>
<evidence type="ECO:0000259" key="3">
    <source>
        <dbReference type="Pfam" id="PF12010"/>
    </source>
</evidence>
<dbReference type="RefSeq" id="WP_069152882.1">
    <property type="nucleotide sequence ID" value="NZ_MCGH01000002.1"/>
</dbReference>
<dbReference type="InterPro" id="IPR050490">
    <property type="entry name" value="Bact_solute-bd_prot1"/>
</dbReference>
<dbReference type="Gene3D" id="3.40.190.10">
    <property type="entry name" value="Periplasmic binding protein-like II"/>
    <property type="match status" value="3"/>
</dbReference>
<feature type="compositionally biased region" description="Low complexity" evidence="1">
    <location>
        <begin position="35"/>
        <end position="51"/>
    </location>
</feature>
<comment type="caution">
    <text evidence="4">The sequence shown here is derived from an EMBL/GenBank/DDBJ whole genome shotgun (WGS) entry which is preliminary data.</text>
</comment>
<sequence length="544" mass="59998">MRKKRMMAILLAGAMVMSTLAGCGSKETAVTETPAASGQAAEQSAAETGETPAAEKKDDGEIVELSFYMSNGPVIDQERIMEKANAIIEEEINAHLNLILVDGATYADKMNLMINSGDAWDLCFTASWGGINFFENAAKGAYADLTDLIPVYAPETYARIPEGLWDGVKVNGKIYGLVNYQQWGVAARKGFKFRSDIVDELGFDWKAVKGKPTLEVLEMIGPFLGEALEAHPDMIGFETSSGYSLFANEPLMWDMENVGDMTTPGWVRFEEPDTVINQFETEEFARYCDIMREWYEKGYVRKDGATVKDTSPDRKAAKFVAEVTYGWPDSIDFEGNEDAEHMSMCTVENGPSYTVSTTRTVIPAAAGSTAAVAINAQSPNIEKALELVELLNTNDELYLLITQGEEGVDYIYDEEGVFTLQEGKYNFNYNEWQIGQSYSPDFTRALYNRNEAGEKQKESQSVVFAADREAEISPVTGFTFDPTPVKTQLANCASITTEMIPALSSGSVDPKKALPEFLQRLETAGVNDIIAEKQKQLDAWKAAN</sequence>
<evidence type="ECO:0000313" key="4">
    <source>
        <dbReference type="EMBL" id="ODM07174.1"/>
    </source>
</evidence>
<proteinExistence type="predicted"/>
<dbReference type="Proteomes" id="UP000094067">
    <property type="component" value="Unassembled WGS sequence"/>
</dbReference>
<dbReference type="PANTHER" id="PTHR43649">
    <property type="entry name" value="ARABINOSE-BINDING PROTEIN-RELATED"/>
    <property type="match status" value="1"/>
</dbReference>
<feature type="chain" id="PRO_5038454955" evidence="2">
    <location>
        <begin position="22"/>
        <end position="544"/>
    </location>
</feature>
<dbReference type="Pfam" id="PF12010">
    <property type="entry name" value="DUF3502"/>
    <property type="match status" value="1"/>
</dbReference>
<accession>A0A1E3AEN0</accession>